<accession>A0A6B0Y506</accession>
<gene>
    <name evidence="1" type="ORF">F4Y60_13460</name>
</gene>
<organism evidence="1">
    <name type="scientific">Boseongicola sp. SB0664_bin_43</name>
    <dbReference type="NCBI Taxonomy" id="2604844"/>
    <lineage>
        <taxon>Bacteria</taxon>
        <taxon>Pseudomonadati</taxon>
        <taxon>Pseudomonadota</taxon>
        <taxon>Alphaproteobacteria</taxon>
        <taxon>Rhodobacterales</taxon>
        <taxon>Paracoccaceae</taxon>
        <taxon>Boseongicola</taxon>
    </lineage>
</organism>
<evidence type="ECO:0000313" key="1">
    <source>
        <dbReference type="EMBL" id="MXY35063.1"/>
    </source>
</evidence>
<dbReference type="EMBL" id="VXRY01000553">
    <property type="protein sequence ID" value="MXY35063.1"/>
    <property type="molecule type" value="Genomic_DNA"/>
</dbReference>
<sequence length="113" mass="11744">MDSAQTAGLERLGVIAHELIHLSGRSHVDPERFSETLMVAGGSEGLSAHVLHLLDREALQAVQGLIEAGATSGDIAEELGPWSDTSMHVRGEIGIGEQDVALGAASRNEPAAP</sequence>
<name>A0A6B0Y506_9RHOB</name>
<reference evidence="1" key="1">
    <citation type="submission" date="2019-09" db="EMBL/GenBank/DDBJ databases">
        <title>Characterisation of the sponge microbiome using genome-centric metagenomics.</title>
        <authorList>
            <person name="Engelberts J.P."/>
            <person name="Robbins S.J."/>
            <person name="De Goeij J.M."/>
            <person name="Aranda M."/>
            <person name="Bell S.C."/>
            <person name="Webster N.S."/>
        </authorList>
    </citation>
    <scope>NUCLEOTIDE SEQUENCE</scope>
    <source>
        <strain evidence="1">SB0664_bin_43</strain>
    </source>
</reference>
<dbReference type="AlphaFoldDB" id="A0A6B0Y506"/>
<comment type="caution">
    <text evidence="1">The sequence shown here is derived from an EMBL/GenBank/DDBJ whole genome shotgun (WGS) entry which is preliminary data.</text>
</comment>
<proteinExistence type="predicted"/>
<protein>
    <submittedName>
        <fullName evidence="1">Uncharacterized protein</fullName>
    </submittedName>
</protein>